<dbReference type="Pfam" id="PF01042">
    <property type="entry name" value="Ribonuc_L-PSP"/>
    <property type="match status" value="1"/>
</dbReference>
<proteinExistence type="predicted"/>
<comment type="caution">
    <text evidence="1">The sequence shown here is derived from an EMBL/GenBank/DDBJ whole genome shotgun (WGS) entry which is preliminary data.</text>
</comment>
<protein>
    <submittedName>
        <fullName evidence="1">RidA family protein</fullName>
    </submittedName>
</protein>
<dbReference type="InterPro" id="IPR006175">
    <property type="entry name" value="YjgF/YER057c/UK114"/>
</dbReference>
<gene>
    <name evidence="1" type="ORF">GQE99_06870</name>
</gene>
<dbReference type="Proteomes" id="UP000467322">
    <property type="component" value="Unassembled WGS sequence"/>
</dbReference>
<dbReference type="CDD" id="cd06154">
    <property type="entry name" value="YjgF_YER057c_UK114_like_6"/>
    <property type="match status" value="1"/>
</dbReference>
<evidence type="ECO:0000313" key="1">
    <source>
        <dbReference type="EMBL" id="MZR12740.1"/>
    </source>
</evidence>
<accession>A0A845LXP3</accession>
<dbReference type="Gene3D" id="3.30.1330.40">
    <property type="entry name" value="RutC-like"/>
    <property type="match status" value="1"/>
</dbReference>
<name>A0A845LXP3_9RHOB</name>
<keyword evidence="2" id="KW-1185">Reference proteome</keyword>
<dbReference type="InterPro" id="IPR035959">
    <property type="entry name" value="RutC-like_sf"/>
</dbReference>
<dbReference type="RefSeq" id="WP_161350869.1">
    <property type="nucleotide sequence ID" value="NZ_WTUX01000011.1"/>
</dbReference>
<dbReference type="PANTHER" id="PTHR43857:SF1">
    <property type="entry name" value="YJGH FAMILY PROTEIN"/>
    <property type="match status" value="1"/>
</dbReference>
<evidence type="ECO:0000313" key="2">
    <source>
        <dbReference type="Proteomes" id="UP000467322"/>
    </source>
</evidence>
<dbReference type="SUPFAM" id="SSF55298">
    <property type="entry name" value="YjgF-like"/>
    <property type="match status" value="1"/>
</dbReference>
<reference evidence="1 2" key="1">
    <citation type="submission" date="2019-12" db="EMBL/GenBank/DDBJ databases">
        <title>Maritimibacter sp. nov. sp. isolated from sea sand.</title>
        <authorList>
            <person name="Kim J."/>
            <person name="Jeong S.E."/>
            <person name="Jung H.S."/>
            <person name="Jeon C.O."/>
        </authorList>
    </citation>
    <scope>NUCLEOTIDE SEQUENCE [LARGE SCALE GENOMIC DNA]</scope>
    <source>
        <strain evidence="1 2">DP07</strain>
    </source>
</reference>
<dbReference type="AlphaFoldDB" id="A0A845LXP3"/>
<sequence length="127" mass="13861">MDRRHISSGSPFETQIGYSRAVVVDGWIFVAGTTGYDYETMTMPDDVATQRANTLATIGRALAEAGATLDDVVQARYILPDRADFEACWPVLSAAFATARPAATMFEARLMTPEMKIEIEVVARQPG</sequence>
<dbReference type="EMBL" id="WTUX01000011">
    <property type="protein sequence ID" value="MZR12740.1"/>
    <property type="molecule type" value="Genomic_DNA"/>
</dbReference>
<organism evidence="1 2">
    <name type="scientific">Maritimibacter harenae</name>
    <dbReference type="NCBI Taxonomy" id="2606218"/>
    <lineage>
        <taxon>Bacteria</taxon>
        <taxon>Pseudomonadati</taxon>
        <taxon>Pseudomonadota</taxon>
        <taxon>Alphaproteobacteria</taxon>
        <taxon>Rhodobacterales</taxon>
        <taxon>Roseobacteraceae</taxon>
        <taxon>Maritimibacter</taxon>
    </lineage>
</organism>
<dbReference type="PANTHER" id="PTHR43857">
    <property type="entry name" value="BLR7761 PROTEIN"/>
    <property type="match status" value="1"/>
</dbReference>